<dbReference type="GeneID" id="93479656"/>
<dbReference type="InterPro" id="IPR024079">
    <property type="entry name" value="MetalloPept_cat_dom_sf"/>
</dbReference>
<protein>
    <recommendedName>
        <fullName evidence="4">Peptidase M10 metallopeptidase domain-containing protein</fullName>
    </recommendedName>
</protein>
<proteinExistence type="predicted"/>
<dbReference type="Gene3D" id="3.40.390.10">
    <property type="entry name" value="Collagenase (Catalytic Domain)"/>
    <property type="match status" value="1"/>
</dbReference>
<feature type="chain" id="PRO_5044759405" description="Peptidase M10 metallopeptidase domain-containing protein" evidence="1">
    <location>
        <begin position="30"/>
        <end position="176"/>
    </location>
</feature>
<feature type="signal peptide" evidence="1">
    <location>
        <begin position="1"/>
        <end position="29"/>
    </location>
</feature>
<organism evidence="2 3">
    <name type="scientific">Paenibacillus amylolyticus</name>
    <dbReference type="NCBI Taxonomy" id="1451"/>
    <lineage>
        <taxon>Bacteria</taxon>
        <taxon>Bacillati</taxon>
        <taxon>Bacillota</taxon>
        <taxon>Bacilli</taxon>
        <taxon>Bacillales</taxon>
        <taxon>Paenibacillaceae</taxon>
        <taxon>Paenibacillus</taxon>
    </lineage>
</organism>
<keyword evidence="1" id="KW-0732">Signal</keyword>
<dbReference type="RefSeq" id="WP_051447254.1">
    <property type="nucleotide sequence ID" value="NZ_CP145892.1"/>
</dbReference>
<dbReference type="Proteomes" id="UP001364764">
    <property type="component" value="Chromosome"/>
</dbReference>
<dbReference type="SUPFAM" id="SSF55486">
    <property type="entry name" value="Metalloproteases ('zincins'), catalytic domain"/>
    <property type="match status" value="1"/>
</dbReference>
<evidence type="ECO:0008006" key="4">
    <source>
        <dbReference type="Google" id="ProtNLM"/>
    </source>
</evidence>
<evidence type="ECO:0000256" key="1">
    <source>
        <dbReference type="SAM" id="SignalP"/>
    </source>
</evidence>
<dbReference type="AlphaFoldDB" id="A0ABD8ASE1"/>
<gene>
    <name evidence="2" type="ORF">V6668_29285</name>
</gene>
<name>A0ABD8ASE1_PAEAM</name>
<evidence type="ECO:0000313" key="2">
    <source>
        <dbReference type="EMBL" id="WWP20460.1"/>
    </source>
</evidence>
<evidence type="ECO:0000313" key="3">
    <source>
        <dbReference type="Proteomes" id="UP001364764"/>
    </source>
</evidence>
<accession>A0ABD8ASE1</accession>
<dbReference type="EMBL" id="CP145892">
    <property type="protein sequence ID" value="WWP20460.1"/>
    <property type="molecule type" value="Genomic_DNA"/>
</dbReference>
<reference evidence="2 3" key="1">
    <citation type="submission" date="2024-02" db="EMBL/GenBank/DDBJ databases">
        <title>Complete sequences of two Paenibacillus sp. strains and one Lysinibacillus strain isolated from the environment on STAA medium highlight biotechnological potential.</title>
        <authorList>
            <person name="Attere S.A."/>
            <person name="Piche L.C."/>
            <person name="Intertaglia L."/>
            <person name="Lami R."/>
            <person name="Charette S.J."/>
            <person name="Vincent A.T."/>
        </authorList>
    </citation>
    <scope>NUCLEOTIDE SEQUENCE [LARGE SCALE GENOMIC DNA]</scope>
    <source>
        <strain evidence="2 3">Y5S-7</strain>
    </source>
</reference>
<sequence length="176" mass="19532">MKVNYVKNGIITLALAVPLMFSFNLTTSAELTNSGSPDAGISVKSPDNLNDTWKTPINEGIIAWNGTPTPVTIGYLSSSTNTITAASYPDTWYGLNSQWFSPKYRYTIQLNSRTIVRDATNFSNFVKGATVHEFGHSFFLKDNPNTTKASIMKYSNDFNTVTTPRQYDIDDVNTAY</sequence>